<feature type="compositionally biased region" description="Basic residues" evidence="1">
    <location>
        <begin position="165"/>
        <end position="180"/>
    </location>
</feature>
<proteinExistence type="predicted"/>
<gene>
    <name evidence="2" type="ORF">C8F04DRAFT_1291565</name>
</gene>
<feature type="compositionally biased region" description="Basic and acidic residues" evidence="1">
    <location>
        <begin position="37"/>
        <end position="56"/>
    </location>
</feature>
<dbReference type="Proteomes" id="UP001218188">
    <property type="component" value="Unassembled WGS sequence"/>
</dbReference>
<protein>
    <submittedName>
        <fullName evidence="2">Uncharacterized protein</fullName>
    </submittedName>
</protein>
<accession>A0AAD6WWT9</accession>
<dbReference type="AlphaFoldDB" id="A0AAD6WWT9"/>
<feature type="region of interest" description="Disordered" evidence="1">
    <location>
        <begin position="1"/>
        <end position="99"/>
    </location>
</feature>
<evidence type="ECO:0000313" key="3">
    <source>
        <dbReference type="Proteomes" id="UP001218188"/>
    </source>
</evidence>
<evidence type="ECO:0000313" key="2">
    <source>
        <dbReference type="EMBL" id="KAJ7028147.1"/>
    </source>
</evidence>
<name>A0AAD6WWT9_9AGAR</name>
<feature type="compositionally biased region" description="Basic and acidic residues" evidence="1">
    <location>
        <begin position="151"/>
        <end position="163"/>
    </location>
</feature>
<feature type="region of interest" description="Disordered" evidence="1">
    <location>
        <begin position="151"/>
        <end position="196"/>
    </location>
</feature>
<reference evidence="2" key="1">
    <citation type="submission" date="2023-03" db="EMBL/GenBank/DDBJ databases">
        <title>Massive genome expansion in bonnet fungi (Mycena s.s.) driven by repeated elements and novel gene families across ecological guilds.</title>
        <authorList>
            <consortium name="Lawrence Berkeley National Laboratory"/>
            <person name="Harder C.B."/>
            <person name="Miyauchi S."/>
            <person name="Viragh M."/>
            <person name="Kuo A."/>
            <person name="Thoen E."/>
            <person name="Andreopoulos B."/>
            <person name="Lu D."/>
            <person name="Skrede I."/>
            <person name="Drula E."/>
            <person name="Henrissat B."/>
            <person name="Morin E."/>
            <person name="Kohler A."/>
            <person name="Barry K."/>
            <person name="LaButti K."/>
            <person name="Morin E."/>
            <person name="Salamov A."/>
            <person name="Lipzen A."/>
            <person name="Mereny Z."/>
            <person name="Hegedus B."/>
            <person name="Baldrian P."/>
            <person name="Stursova M."/>
            <person name="Weitz H."/>
            <person name="Taylor A."/>
            <person name="Grigoriev I.V."/>
            <person name="Nagy L.G."/>
            <person name="Martin F."/>
            <person name="Kauserud H."/>
        </authorList>
    </citation>
    <scope>NUCLEOTIDE SEQUENCE</scope>
    <source>
        <strain evidence="2">CBHHK200</strain>
    </source>
</reference>
<sequence>MARPKKRTQQLRQSARHATESRERRIVDDTSSDADLPDTHSEEPSVSNREHSRDPHSPGSDDETWDFDLGDELPDLDCDSDDERNERNEMDDQVVAAPEITEESELKKFATFLSDAQEAARARFISAYSQGLNGADLIWVNRSVRTQDSDVLVDHEVSGESRAGRNNRPKGPRTSHTKTNPHREPNSPTDSSSLLSNRRYRHNCHPRPLLRLLPHRLPQRPQRASHPNVVRVNGENGYRGAPALSLNLYSTYRSSLESDHDALPAKRLVLPASAPHIARKAQPAAAPFSPFPALYNRLYYGARGDSPYVSCARPHSKVSAEAVETANEHNKEPHDKGQRTSHTRGPLISGTTCVQPHTASSPYAPTSRRGVRYVCASGALLGGKEN</sequence>
<dbReference type="EMBL" id="JARJCM010000115">
    <property type="protein sequence ID" value="KAJ7028147.1"/>
    <property type="molecule type" value="Genomic_DNA"/>
</dbReference>
<keyword evidence="3" id="KW-1185">Reference proteome</keyword>
<feature type="compositionally biased region" description="Polar residues" evidence="1">
    <location>
        <begin position="349"/>
        <end position="364"/>
    </location>
</feature>
<feature type="compositionally biased region" description="Basic and acidic residues" evidence="1">
    <location>
        <begin position="17"/>
        <end position="28"/>
    </location>
</feature>
<feature type="compositionally biased region" description="Basic and acidic residues" evidence="1">
    <location>
        <begin position="326"/>
        <end position="338"/>
    </location>
</feature>
<comment type="caution">
    <text evidence="2">The sequence shown here is derived from an EMBL/GenBank/DDBJ whole genome shotgun (WGS) entry which is preliminary data.</text>
</comment>
<feature type="compositionally biased region" description="Polar residues" evidence="1">
    <location>
        <begin position="186"/>
        <end position="196"/>
    </location>
</feature>
<organism evidence="2 3">
    <name type="scientific">Mycena alexandri</name>
    <dbReference type="NCBI Taxonomy" id="1745969"/>
    <lineage>
        <taxon>Eukaryota</taxon>
        <taxon>Fungi</taxon>
        <taxon>Dikarya</taxon>
        <taxon>Basidiomycota</taxon>
        <taxon>Agaricomycotina</taxon>
        <taxon>Agaricomycetes</taxon>
        <taxon>Agaricomycetidae</taxon>
        <taxon>Agaricales</taxon>
        <taxon>Marasmiineae</taxon>
        <taxon>Mycenaceae</taxon>
        <taxon>Mycena</taxon>
    </lineage>
</organism>
<feature type="compositionally biased region" description="Acidic residues" evidence="1">
    <location>
        <begin position="60"/>
        <end position="83"/>
    </location>
</feature>
<evidence type="ECO:0000256" key="1">
    <source>
        <dbReference type="SAM" id="MobiDB-lite"/>
    </source>
</evidence>
<feature type="region of interest" description="Disordered" evidence="1">
    <location>
        <begin position="321"/>
        <end position="365"/>
    </location>
</feature>